<dbReference type="GO" id="GO:0031251">
    <property type="term" value="C:PAN complex"/>
    <property type="evidence" value="ECO:0007669"/>
    <property type="project" value="UniProtKB-UniRule"/>
</dbReference>
<dbReference type="GO" id="GO:0000289">
    <property type="term" value="P:nuclear-transcribed mRNA poly(A) tail shortening"/>
    <property type="evidence" value="ECO:0007669"/>
    <property type="project" value="UniProtKB-UniRule"/>
</dbReference>
<gene>
    <name evidence="10" type="primary">PAN2</name>
    <name evidence="12" type="ORF">NADFUDRAFT_81094</name>
</gene>
<dbReference type="Pfam" id="PF20770">
    <property type="entry name" value="PAN2_N"/>
    <property type="match status" value="1"/>
</dbReference>
<accession>A0A1E3PRD9</accession>
<dbReference type="GO" id="GO:0004535">
    <property type="term" value="F:poly(A)-specific ribonuclease activity"/>
    <property type="evidence" value="ECO:0007669"/>
    <property type="project" value="UniProtKB-UniRule"/>
</dbReference>
<dbReference type="PANTHER" id="PTHR15728">
    <property type="entry name" value="DEADENYLATION COMPLEX CATALYTIC SUBUNIT PAN2"/>
    <property type="match status" value="1"/>
</dbReference>
<keyword evidence="4" id="KW-0853">WD repeat</keyword>
<comment type="similarity">
    <text evidence="10">Belongs to the peptidase C19 family. PAN2 subfamily.</text>
</comment>
<dbReference type="Gene3D" id="3.90.70.10">
    <property type="entry name" value="Cysteine proteinases"/>
    <property type="match status" value="1"/>
</dbReference>
<proteinExistence type="inferred from homology"/>
<dbReference type="InterPro" id="IPR050785">
    <property type="entry name" value="PAN2-PAN3_catalytic_subunit"/>
</dbReference>
<feature type="binding site" evidence="10">
    <location>
        <position position="979"/>
    </location>
    <ligand>
        <name>a divalent metal cation</name>
        <dbReference type="ChEBI" id="CHEBI:60240"/>
        <note>catalytic</note>
    </ligand>
</feature>
<evidence type="ECO:0000256" key="1">
    <source>
        <dbReference type="ARBA" id="ARBA00001663"/>
    </source>
</evidence>
<dbReference type="AlphaFoldDB" id="A0A1E3PRD9"/>
<organism evidence="12 13">
    <name type="scientific">Nadsonia fulvescens var. elongata DSM 6958</name>
    <dbReference type="NCBI Taxonomy" id="857566"/>
    <lineage>
        <taxon>Eukaryota</taxon>
        <taxon>Fungi</taxon>
        <taxon>Dikarya</taxon>
        <taxon>Ascomycota</taxon>
        <taxon>Saccharomycotina</taxon>
        <taxon>Dipodascomycetes</taxon>
        <taxon>Dipodascales</taxon>
        <taxon>Dipodascales incertae sedis</taxon>
        <taxon>Nadsonia</taxon>
    </lineage>
</organism>
<dbReference type="InterPro" id="IPR028881">
    <property type="entry name" value="PAN2_UCH_dom"/>
</dbReference>
<keyword evidence="3 10" id="KW-0963">Cytoplasm</keyword>
<dbReference type="SUPFAM" id="SSF53098">
    <property type="entry name" value="Ribonuclease H-like"/>
    <property type="match status" value="1"/>
</dbReference>
<feature type="domain" description="USP" evidence="11">
    <location>
        <begin position="482"/>
        <end position="815"/>
    </location>
</feature>
<comment type="cofactor">
    <cofactor evidence="10">
        <name>a divalent metal cation</name>
        <dbReference type="ChEBI" id="CHEBI:60240"/>
    </cofactor>
    <text evidence="10">Binds 2 metal cations per subunit in the catalytic exonuclease domain.</text>
</comment>
<dbReference type="PANTHER" id="PTHR15728:SF0">
    <property type="entry name" value="PAN2-PAN3 DEADENYLATION COMPLEX CATALYTIC SUBUNIT PAN2"/>
    <property type="match status" value="1"/>
</dbReference>
<evidence type="ECO:0000256" key="8">
    <source>
        <dbReference type="ARBA" id="ARBA00022801"/>
    </source>
</evidence>
<feature type="binding site" evidence="10">
    <location>
        <position position="1032"/>
    </location>
    <ligand>
        <name>a divalent metal cation</name>
        <dbReference type="ChEBI" id="CHEBI:60240"/>
        <note>catalytic</note>
    </ligand>
</feature>
<dbReference type="PROSITE" id="PS50235">
    <property type="entry name" value="USP_3"/>
    <property type="match status" value="1"/>
</dbReference>
<comment type="subunit">
    <text evidence="10">Forms a heterotrimer with an asymmetric homodimer of the regulatory subunit PAN3 to form the poly(A)-nuclease (PAN) deadenylation complex.</text>
</comment>
<dbReference type="CDD" id="cd06143">
    <property type="entry name" value="PAN2_exo"/>
    <property type="match status" value="1"/>
</dbReference>
<keyword evidence="5 10" id="KW-0507">mRNA processing</keyword>
<dbReference type="STRING" id="857566.A0A1E3PRD9"/>
<protein>
    <recommendedName>
        <fullName evidence="10">PAN2-PAN3 deadenylation complex catalytic subunit PAN2</fullName>
        <ecNumber evidence="10">3.1.13.4</ecNumber>
    </recommendedName>
    <alternativeName>
        <fullName evidence="10">PAB1P-dependent poly(A)-specific ribonuclease</fullName>
    </alternativeName>
    <alternativeName>
        <fullName evidence="10">Poly(A)-nuclease deadenylation complex subunit 2</fullName>
        <shortName evidence="10">PAN deadenylation complex subunit 2</shortName>
    </alternativeName>
</protein>
<comment type="activity regulation">
    <text evidence="10">Positively regulated by the regulatory subunit PAN3.</text>
</comment>
<evidence type="ECO:0000256" key="9">
    <source>
        <dbReference type="ARBA" id="ARBA00022839"/>
    </source>
</evidence>
<evidence type="ECO:0000313" key="12">
    <source>
        <dbReference type="EMBL" id="ODQ67985.1"/>
    </source>
</evidence>
<dbReference type="InterPro" id="IPR013520">
    <property type="entry name" value="Ribonucl_H"/>
</dbReference>
<comment type="subcellular location">
    <subcellularLocation>
        <location evidence="2 10">Cytoplasm</location>
    </subcellularLocation>
</comment>
<dbReference type="Gene3D" id="2.130.10.10">
    <property type="entry name" value="YVTN repeat-like/Quinoprotein amine dehydrogenase"/>
    <property type="match status" value="1"/>
</dbReference>
<evidence type="ECO:0000256" key="4">
    <source>
        <dbReference type="ARBA" id="ARBA00022574"/>
    </source>
</evidence>
<dbReference type="Gene3D" id="3.30.420.10">
    <property type="entry name" value="Ribonuclease H-like superfamily/Ribonuclease H"/>
    <property type="match status" value="1"/>
</dbReference>
<dbReference type="InterPro" id="IPR036397">
    <property type="entry name" value="RNaseH_sf"/>
</dbReference>
<dbReference type="InterPro" id="IPR038765">
    <property type="entry name" value="Papain-like_cys_pep_sf"/>
</dbReference>
<feature type="binding site" evidence="10">
    <location>
        <position position="872"/>
    </location>
    <ligand>
        <name>a divalent metal cation</name>
        <dbReference type="ChEBI" id="CHEBI:60240"/>
        <note>catalytic</note>
    </ligand>
</feature>
<evidence type="ECO:0000256" key="10">
    <source>
        <dbReference type="HAMAP-Rule" id="MF_03182"/>
    </source>
</evidence>
<keyword evidence="7 10" id="KW-0479">Metal-binding</keyword>
<dbReference type="EC" id="3.1.13.4" evidence="10"/>
<dbReference type="GO" id="GO:0000932">
    <property type="term" value="C:P-body"/>
    <property type="evidence" value="ECO:0007669"/>
    <property type="project" value="TreeGrafter"/>
</dbReference>
<evidence type="ECO:0000256" key="7">
    <source>
        <dbReference type="ARBA" id="ARBA00022723"/>
    </source>
</evidence>
<comment type="domain">
    <text evidence="10">The linker, or PAN3 interaction domain (PID), between the WD40 repeats and the pseudo-UCH domain mediates interaction with PAN3.</text>
</comment>
<dbReference type="Proteomes" id="UP000095009">
    <property type="component" value="Unassembled WGS sequence"/>
</dbReference>
<evidence type="ECO:0000256" key="2">
    <source>
        <dbReference type="ARBA" id="ARBA00004496"/>
    </source>
</evidence>
<keyword evidence="6 10" id="KW-0540">Nuclease</keyword>
<comment type="function">
    <text evidence="10">Catalytic subunit of the poly(A)-nuclease (PAN) deadenylation complex, one of two cytoplasmic mRNA deadenylases involved in mRNA turnover. PAN specifically shortens poly(A) tails of RNA and the activity is stimulated by poly(A)-binding protein PAB1. PAN deadenylation is followed by rapid degradation of the shortened mRNA tails by the CCR4-NOT complex. Deadenylated mRNAs are then degraded by two alternative mechanisms, namely exosome-mediated 3'-5' exonucleolytic degradation, or deadenlyation-dependent mRNA decaping and subsequent 5'-3' exonucleolytic degradation by XRN1. May also be involved in post-transcriptional maturation of mRNA poly(A) tails.</text>
</comment>
<dbReference type="SMART" id="SM00479">
    <property type="entry name" value="EXOIII"/>
    <property type="match status" value="1"/>
</dbReference>
<evidence type="ECO:0000256" key="3">
    <source>
        <dbReference type="ARBA" id="ARBA00022490"/>
    </source>
</evidence>
<keyword evidence="8 10" id="KW-0378">Hydrolase</keyword>
<keyword evidence="9 10" id="KW-0269">Exonuclease</keyword>
<dbReference type="Pfam" id="PF00929">
    <property type="entry name" value="RNase_T"/>
    <property type="match status" value="1"/>
</dbReference>
<dbReference type="InterPro" id="IPR030843">
    <property type="entry name" value="PAN2"/>
</dbReference>
<evidence type="ECO:0000313" key="13">
    <source>
        <dbReference type="Proteomes" id="UP000095009"/>
    </source>
</evidence>
<reference evidence="12 13" key="1">
    <citation type="journal article" date="2016" name="Proc. Natl. Acad. Sci. U.S.A.">
        <title>Comparative genomics of biotechnologically important yeasts.</title>
        <authorList>
            <person name="Riley R."/>
            <person name="Haridas S."/>
            <person name="Wolfe K.H."/>
            <person name="Lopes M.R."/>
            <person name="Hittinger C.T."/>
            <person name="Goeker M."/>
            <person name="Salamov A.A."/>
            <person name="Wisecaver J.H."/>
            <person name="Long T.M."/>
            <person name="Calvey C.H."/>
            <person name="Aerts A.L."/>
            <person name="Barry K.W."/>
            <person name="Choi C."/>
            <person name="Clum A."/>
            <person name="Coughlan A.Y."/>
            <person name="Deshpande S."/>
            <person name="Douglass A.P."/>
            <person name="Hanson S.J."/>
            <person name="Klenk H.-P."/>
            <person name="LaButti K.M."/>
            <person name="Lapidus A."/>
            <person name="Lindquist E.A."/>
            <person name="Lipzen A.M."/>
            <person name="Meier-Kolthoff J.P."/>
            <person name="Ohm R.A."/>
            <person name="Otillar R.P."/>
            <person name="Pangilinan J.L."/>
            <person name="Peng Y."/>
            <person name="Rokas A."/>
            <person name="Rosa C.A."/>
            <person name="Scheuner C."/>
            <person name="Sibirny A.A."/>
            <person name="Slot J.C."/>
            <person name="Stielow J.B."/>
            <person name="Sun H."/>
            <person name="Kurtzman C.P."/>
            <person name="Blackwell M."/>
            <person name="Grigoriev I.V."/>
            <person name="Jeffries T.W."/>
        </authorList>
    </citation>
    <scope>NUCLEOTIDE SEQUENCE [LARGE SCALE GENOMIC DNA]</scope>
    <source>
        <strain evidence="12 13">DSM 6958</strain>
    </source>
</reference>
<comment type="domain">
    <text evidence="10">Contains a pseudo-UCH domain. This ubiquitin C-terminal hydrolase (UCH)-like or ubiquitin specific protease (USP)-like domain is predicted to be catalytically inactive because it lacks the active site catalytic triad characteristic of thiol proteases, with residues at the equivalent structural positions that are incompatible with catalysis, and it cannot bind ubiquitin. It functions as a structural scaffold for intra- and intermolecular interactions in the complex.</text>
</comment>
<dbReference type="Pfam" id="PF13423">
    <property type="entry name" value="UCH_1"/>
    <property type="match status" value="1"/>
</dbReference>
<keyword evidence="13" id="KW-1185">Reference proteome</keyword>
<evidence type="ECO:0000259" key="11">
    <source>
        <dbReference type="PROSITE" id="PS50235"/>
    </source>
</evidence>
<dbReference type="InterPro" id="IPR015943">
    <property type="entry name" value="WD40/YVTN_repeat-like_dom_sf"/>
</dbReference>
<feature type="binding site" evidence="10">
    <location>
        <position position="870"/>
    </location>
    <ligand>
        <name>a divalent metal cation</name>
        <dbReference type="ChEBI" id="CHEBI:60240"/>
        <note>catalytic</note>
    </ligand>
</feature>
<comment type="catalytic activity">
    <reaction evidence="1 10">
        <text>Exonucleolytic cleavage of poly(A) to 5'-AMP.</text>
        <dbReference type="EC" id="3.1.13.4"/>
    </reaction>
</comment>
<dbReference type="GO" id="GO:0006397">
    <property type="term" value="P:mRNA processing"/>
    <property type="evidence" value="ECO:0007669"/>
    <property type="project" value="UniProtKB-KW"/>
</dbReference>
<dbReference type="GO" id="GO:0046872">
    <property type="term" value="F:metal ion binding"/>
    <property type="evidence" value="ECO:0007669"/>
    <property type="project" value="UniProtKB-KW"/>
</dbReference>
<dbReference type="InterPro" id="IPR028889">
    <property type="entry name" value="USP"/>
</dbReference>
<dbReference type="OrthoDB" id="16516at2759"/>
<dbReference type="InterPro" id="IPR036322">
    <property type="entry name" value="WD40_repeat_dom_sf"/>
</dbReference>
<dbReference type="InterPro" id="IPR012337">
    <property type="entry name" value="RNaseH-like_sf"/>
</dbReference>
<comment type="caution">
    <text evidence="10">Lacks conserved residue(s) required for the propagation of feature annotation.</text>
</comment>
<dbReference type="HAMAP" id="MF_03182">
    <property type="entry name" value="PAN2"/>
    <property type="match status" value="1"/>
</dbReference>
<evidence type="ECO:0000256" key="6">
    <source>
        <dbReference type="ARBA" id="ARBA00022722"/>
    </source>
</evidence>
<dbReference type="InterPro" id="IPR048841">
    <property type="entry name" value="PAN2_N"/>
</dbReference>
<name>A0A1E3PRD9_9ASCO</name>
<dbReference type="EMBL" id="KV454406">
    <property type="protein sequence ID" value="ODQ67985.1"/>
    <property type="molecule type" value="Genomic_DNA"/>
</dbReference>
<evidence type="ECO:0000256" key="5">
    <source>
        <dbReference type="ARBA" id="ARBA00022664"/>
    </source>
</evidence>
<dbReference type="GO" id="GO:0003676">
    <property type="term" value="F:nucleic acid binding"/>
    <property type="evidence" value="ECO:0007669"/>
    <property type="project" value="InterPro"/>
</dbReference>
<dbReference type="SUPFAM" id="SSF54001">
    <property type="entry name" value="Cysteine proteinases"/>
    <property type="match status" value="1"/>
</dbReference>
<dbReference type="SUPFAM" id="SSF50978">
    <property type="entry name" value="WD40 repeat-like"/>
    <property type="match status" value="1"/>
</dbReference>
<dbReference type="FunFam" id="3.30.420.10:FF:000028">
    <property type="entry name" value="PAN2-PAN3 deadenylation complex catalytic subunit PAN2"/>
    <property type="match status" value="1"/>
</dbReference>
<sequence>MEGWKEVNRVWPAASSVSYGQTPMTPTMVFDINRDLFWTTNPEGIVSSYYSQSLQRYTSFKTHNDPVFQILPNDRGILSLNKNSVRFNNRRGTCRNLTTDDNMKDLKCMAWTTRGVSEVVAAGDQDTLIKINIDRGIVSEVIPHERHIHKMRKTGRVICAGSMGGFVEVIDPNSLEVVHSFRSYQGFVSDLDCYENTLMTCGYSNTNNGGFFADPLVSLYDLRMLRPIAPISFPSGAAFVRQHPKLPTCCIISSEVGHIRILDYANPANITLITAETTSYVTGLEVSPSGNFISLAEQNGTVHLFGNKSDGTFAEFPMETEFPTEMSYSRKEHRDPYISVDSEIPLNAVGMPYYQEELLSSWSYGGLTFKVGGMPSPIDYDVITNLQKADLFSYGNYNGPRRNLANTYTVPTRRSSLSVPKFKSDKLRMGAKNDDIDIFRESEDRGTKTNKVPKIYRKLEIKYSKFGVNDFDFGFYNRTKYSGLEIDIENSYSNALLQTYRYNPIIFNFAMNCLATYNTDKPTVINELGFLFDMLYKAKGESCRAHNFFKTLTLIPEAAALGLLEDEFDKKVVDTSLRLQTLNKFLLERISNEALIYNLPSEEPFSQLASSPLITTVKCPICNSVLVRNSDIYSIDIRVNEPFEDIYECMNAGLSNISQTRGWCENCHKYQILSTLKVVQNTAPMLTFNVIGGNEKSDTKKQKNWITSQFEINNGLTKPISETSLISYNLSSIICEVSTPGNTENHLISFVKIKQNANEMEEYVDNHGFTHYKTSDCDYKWYLFNDFLVTEVKEVDVFDFTAAWIIPVTLCYIKDTPVIEFEYESWKERMDTTALYYDHFAAGTREAKKIEYELLTQSEAPTPGSLIALDAEFVVTQPEENEIRSNGLKITIRPRRQALARVSVVRGEGPKEGIPFIDDYIKATENVVDYLTAYSGICPGDLDPQTSTRSLVTLQTTYKKLWLLLNLGCTFIGHGLENDFRGINIHVPQSQIIDTLNIYYNPARHRKLSLRFLAWAVLNLDVQTENHDSIEDAVTALQLYRKFKEITKTSGYSKFHSMLEELYEIGHKHGFKPPANDPE</sequence>